<comment type="caution">
    <text evidence="2">The sequence shown here is derived from an EMBL/GenBank/DDBJ whole genome shotgun (WGS) entry which is preliminary data.</text>
</comment>
<evidence type="ECO:0000313" key="2">
    <source>
        <dbReference type="EMBL" id="KKB41865.1"/>
    </source>
</evidence>
<feature type="region of interest" description="Disordered" evidence="1">
    <location>
        <begin position="23"/>
        <end position="100"/>
    </location>
</feature>
<accession>A0A0F5HK37</accession>
<gene>
    <name evidence="2" type="ORF">QY95_00483</name>
</gene>
<organism evidence="2 3">
    <name type="scientific">Bacillus thermotolerans</name>
    <name type="common">Quasibacillus thermotolerans</name>
    <dbReference type="NCBI Taxonomy" id="1221996"/>
    <lineage>
        <taxon>Bacteria</taxon>
        <taxon>Bacillati</taxon>
        <taxon>Bacillota</taxon>
        <taxon>Bacilli</taxon>
        <taxon>Bacillales</taxon>
        <taxon>Bacillaceae</taxon>
        <taxon>Bacillus</taxon>
    </lineage>
</organism>
<keyword evidence="3" id="KW-1185">Reference proteome</keyword>
<evidence type="ECO:0008006" key="4">
    <source>
        <dbReference type="Google" id="ProtNLM"/>
    </source>
</evidence>
<dbReference type="Proteomes" id="UP000031563">
    <property type="component" value="Unassembled WGS sequence"/>
</dbReference>
<reference evidence="2" key="1">
    <citation type="submission" date="2015-02" db="EMBL/GenBank/DDBJ databases">
        <title>Genome Assembly of Bacillaceae bacterium MTCC 8252.</title>
        <authorList>
            <person name="Verma A."/>
            <person name="Khatri I."/>
            <person name="Mual P."/>
            <person name="Subramanian S."/>
            <person name="Krishnamurthi S."/>
        </authorList>
    </citation>
    <scope>NUCLEOTIDE SEQUENCE [LARGE SCALE GENOMIC DNA]</scope>
    <source>
        <strain evidence="2">MTCC 8252</strain>
    </source>
</reference>
<evidence type="ECO:0000256" key="1">
    <source>
        <dbReference type="SAM" id="MobiDB-lite"/>
    </source>
</evidence>
<dbReference type="OrthoDB" id="2376226at2"/>
<sequence length="100" mass="11562">MPDNQEREYTDVSNVEKMRNFLTSEEMPEGAYGSPINVDDPVENKSTPWREGQRYYTPSSYENRSLHQGMPRQMEGAHPTDDDPSQEQEAPYQDIPPNNI</sequence>
<accession>A0A0F5I979</accession>
<dbReference type="STRING" id="1221996.QY95_00483"/>
<dbReference type="RefSeq" id="WP_039231201.1">
    <property type="nucleotide sequence ID" value="NZ_JWIQ02000006.1"/>
</dbReference>
<protein>
    <recommendedName>
        <fullName evidence="4">Cytosolic protein</fullName>
    </recommendedName>
</protein>
<evidence type="ECO:0000313" key="3">
    <source>
        <dbReference type="Proteomes" id="UP000031563"/>
    </source>
</evidence>
<proteinExistence type="predicted"/>
<dbReference type="AlphaFoldDB" id="A0A0F5HK37"/>
<name>A0A0F5HK37_BACTR</name>
<dbReference type="EMBL" id="JWIR02000018">
    <property type="protein sequence ID" value="KKB41865.1"/>
    <property type="molecule type" value="Genomic_DNA"/>
</dbReference>